<dbReference type="PANTHER" id="PTHR32183:SF6">
    <property type="entry name" value="CYSTEINE SULFINATE DESULFINASE_CYSTEINE DESULFURASE AND RELATED ENZYMES"/>
    <property type="match status" value="1"/>
</dbReference>
<evidence type="ECO:0000256" key="1">
    <source>
        <dbReference type="ARBA" id="ARBA00022553"/>
    </source>
</evidence>
<keyword evidence="1" id="KW-0597">Phosphoprotein</keyword>
<evidence type="ECO:0000313" key="5">
    <source>
        <dbReference type="EMBL" id="MCH4823442.1"/>
    </source>
</evidence>
<protein>
    <submittedName>
        <fullName evidence="5">TPMT family class I SAM-dependent methyltransferase</fullName>
    </submittedName>
</protein>
<dbReference type="PANTHER" id="PTHR32183">
    <property type="match status" value="1"/>
</dbReference>
<proteinExistence type="predicted"/>
<dbReference type="Pfam" id="PF05724">
    <property type="entry name" value="TPMT"/>
    <property type="match status" value="1"/>
</dbReference>
<evidence type="ECO:0000313" key="6">
    <source>
        <dbReference type="Proteomes" id="UP001139226"/>
    </source>
</evidence>
<keyword evidence="6" id="KW-1185">Reference proteome</keyword>
<dbReference type="InterPro" id="IPR008854">
    <property type="entry name" value="TPMT"/>
</dbReference>
<dbReference type="AlphaFoldDB" id="A0A9X1V2V3"/>
<dbReference type="PROSITE" id="PS51585">
    <property type="entry name" value="SAM_MT_TPMT"/>
    <property type="match status" value="1"/>
</dbReference>
<evidence type="ECO:0000256" key="3">
    <source>
        <dbReference type="ARBA" id="ARBA00022679"/>
    </source>
</evidence>
<keyword evidence="2 5" id="KW-0489">Methyltransferase</keyword>
<organism evidence="5 6">
    <name type="scientific">Christiangramia lutea</name>
    <dbReference type="NCBI Taxonomy" id="1607951"/>
    <lineage>
        <taxon>Bacteria</taxon>
        <taxon>Pseudomonadati</taxon>
        <taxon>Bacteroidota</taxon>
        <taxon>Flavobacteriia</taxon>
        <taxon>Flavobacteriales</taxon>
        <taxon>Flavobacteriaceae</taxon>
        <taxon>Christiangramia</taxon>
    </lineage>
</organism>
<evidence type="ECO:0000256" key="4">
    <source>
        <dbReference type="ARBA" id="ARBA00022691"/>
    </source>
</evidence>
<reference evidence="5" key="1">
    <citation type="submission" date="2022-03" db="EMBL/GenBank/DDBJ databases">
        <title>Gramella crocea sp. nov., isolated from activated sludge of a seafood processing plant.</title>
        <authorList>
            <person name="Zhang X."/>
        </authorList>
    </citation>
    <scope>NUCLEOTIDE SEQUENCE</scope>
    <source>
        <strain evidence="5">YJ019</strain>
    </source>
</reference>
<dbReference type="SUPFAM" id="SSF53335">
    <property type="entry name" value="S-adenosyl-L-methionine-dependent methyltransferases"/>
    <property type="match status" value="1"/>
</dbReference>
<sequence>MNEDFWSRRYKEKNTGWDIGSISTPLKNYIDQLRDKNLRILIPGAGNSYEAEYLFENGYRNISVCDIAKEPLRNLKSRVPLFPENQLLQKDFFELENEFDLILEQTFFCAIPVEKRPDYAKKVFELLSENGTISGLFFDFELKPNGPPYGGSKEEYLTYFSPYFKIDIFERCYNSIPPRQGNELFFKFRKK</sequence>
<comment type="caution">
    <text evidence="5">The sequence shown here is derived from an EMBL/GenBank/DDBJ whole genome shotgun (WGS) entry which is preliminary data.</text>
</comment>
<dbReference type="EMBL" id="JAKVTV010000003">
    <property type="protein sequence ID" value="MCH4823442.1"/>
    <property type="molecule type" value="Genomic_DNA"/>
</dbReference>
<dbReference type="GO" id="GO:0032259">
    <property type="term" value="P:methylation"/>
    <property type="evidence" value="ECO:0007669"/>
    <property type="project" value="UniProtKB-KW"/>
</dbReference>
<dbReference type="RefSeq" id="WP_240713617.1">
    <property type="nucleotide sequence ID" value="NZ_JAKVTV010000003.1"/>
</dbReference>
<dbReference type="GO" id="GO:0008757">
    <property type="term" value="F:S-adenosylmethionine-dependent methyltransferase activity"/>
    <property type="evidence" value="ECO:0007669"/>
    <property type="project" value="InterPro"/>
</dbReference>
<keyword evidence="3" id="KW-0808">Transferase</keyword>
<gene>
    <name evidence="5" type="ORF">ML462_09680</name>
</gene>
<evidence type="ECO:0000256" key="2">
    <source>
        <dbReference type="ARBA" id="ARBA00022603"/>
    </source>
</evidence>
<keyword evidence="4" id="KW-0949">S-adenosyl-L-methionine</keyword>
<name>A0A9X1V2V3_9FLAO</name>
<dbReference type="InterPro" id="IPR029063">
    <property type="entry name" value="SAM-dependent_MTases_sf"/>
</dbReference>
<dbReference type="Proteomes" id="UP001139226">
    <property type="component" value="Unassembled WGS sequence"/>
</dbReference>
<dbReference type="Gene3D" id="3.40.50.150">
    <property type="entry name" value="Vaccinia Virus protein VP39"/>
    <property type="match status" value="1"/>
</dbReference>
<accession>A0A9X1V2V3</accession>